<dbReference type="OrthoDB" id="6694245at2759"/>
<dbReference type="PANTHER" id="PTHR10380">
    <property type="entry name" value="CUTICLE PROTEIN"/>
    <property type="match status" value="1"/>
</dbReference>
<dbReference type="Proteomes" id="UP000694843">
    <property type="component" value="Unplaced"/>
</dbReference>
<dbReference type="PANTHER" id="PTHR10380:SF173">
    <property type="entry name" value="CUTICULAR PROTEIN 47EF, ISOFORM C-RELATED"/>
    <property type="match status" value="1"/>
</dbReference>
<dbReference type="InterPro" id="IPR050468">
    <property type="entry name" value="Cuticle_Struct_Prot"/>
</dbReference>
<evidence type="ECO:0000256" key="3">
    <source>
        <dbReference type="SAM" id="SignalP"/>
    </source>
</evidence>
<dbReference type="PROSITE" id="PS51155">
    <property type="entry name" value="CHIT_BIND_RR_2"/>
    <property type="match status" value="1"/>
</dbReference>
<dbReference type="GO" id="GO:0062129">
    <property type="term" value="C:chitin-based extracellular matrix"/>
    <property type="evidence" value="ECO:0007669"/>
    <property type="project" value="TreeGrafter"/>
</dbReference>
<keyword evidence="1 2" id="KW-0193">Cuticle</keyword>
<keyword evidence="4" id="KW-1185">Reference proteome</keyword>
<evidence type="ECO:0000256" key="1">
    <source>
        <dbReference type="ARBA" id="ARBA00022460"/>
    </source>
</evidence>
<feature type="chain" id="PRO_5033980807" evidence="3">
    <location>
        <begin position="16"/>
        <end position="108"/>
    </location>
</feature>
<reference evidence="5" key="1">
    <citation type="submission" date="2025-08" db="UniProtKB">
        <authorList>
            <consortium name="RefSeq"/>
        </authorList>
    </citation>
    <scope>IDENTIFICATION</scope>
    <source>
        <tissue evidence="5">Whole organism</tissue>
    </source>
</reference>
<evidence type="ECO:0000313" key="4">
    <source>
        <dbReference type="Proteomes" id="UP000694843"/>
    </source>
</evidence>
<dbReference type="GO" id="GO:0008010">
    <property type="term" value="F:structural constituent of chitin-based larval cuticle"/>
    <property type="evidence" value="ECO:0007669"/>
    <property type="project" value="TreeGrafter"/>
</dbReference>
<accession>A0A8B7N601</accession>
<organism evidence="4 5">
    <name type="scientific">Hyalella azteca</name>
    <name type="common">Amphipod</name>
    <dbReference type="NCBI Taxonomy" id="294128"/>
    <lineage>
        <taxon>Eukaryota</taxon>
        <taxon>Metazoa</taxon>
        <taxon>Ecdysozoa</taxon>
        <taxon>Arthropoda</taxon>
        <taxon>Crustacea</taxon>
        <taxon>Multicrustacea</taxon>
        <taxon>Malacostraca</taxon>
        <taxon>Eumalacostraca</taxon>
        <taxon>Peracarida</taxon>
        <taxon>Amphipoda</taxon>
        <taxon>Senticaudata</taxon>
        <taxon>Talitrida</taxon>
        <taxon>Talitroidea</taxon>
        <taxon>Hyalellidae</taxon>
        <taxon>Hyalella</taxon>
    </lineage>
</organism>
<dbReference type="AlphaFoldDB" id="A0A8B7N601"/>
<keyword evidence="3" id="KW-0732">Signal</keyword>
<evidence type="ECO:0000256" key="2">
    <source>
        <dbReference type="PROSITE-ProRule" id="PRU00497"/>
    </source>
</evidence>
<dbReference type="RefSeq" id="XP_018008728.1">
    <property type="nucleotide sequence ID" value="XM_018153239.2"/>
</dbReference>
<proteinExistence type="predicted"/>
<dbReference type="InterPro" id="IPR031311">
    <property type="entry name" value="CHIT_BIND_RR_consensus"/>
</dbReference>
<protein>
    <submittedName>
        <fullName evidence="5">Larval cuticle protein LCP-17</fullName>
    </submittedName>
</protein>
<name>A0A8B7N601_HYAAZ</name>
<dbReference type="Pfam" id="PF00379">
    <property type="entry name" value="Chitin_bind_4"/>
    <property type="match status" value="1"/>
</dbReference>
<dbReference type="OMA" id="YSEIRDD"/>
<feature type="signal peptide" evidence="3">
    <location>
        <begin position="1"/>
        <end position="15"/>
    </location>
</feature>
<gene>
    <name evidence="5" type="primary">LOC108666378</name>
</gene>
<dbReference type="PRINTS" id="PR00947">
    <property type="entry name" value="CUTICLE"/>
</dbReference>
<dbReference type="PROSITE" id="PS00233">
    <property type="entry name" value="CHIT_BIND_RR_1"/>
    <property type="match status" value="1"/>
</dbReference>
<dbReference type="GeneID" id="108666378"/>
<evidence type="ECO:0000313" key="5">
    <source>
        <dbReference type="RefSeq" id="XP_018008728.1"/>
    </source>
</evidence>
<dbReference type="KEGG" id="hazt:108666378"/>
<sequence>MKVIILLALVGVALSAKLDNLGRSASQIGVVRDDSVAPVGARYRTSFQTDNGITIEEEGSEGSVGQTVVRGSYSYTAPDGQVITINYVADENGYRATGPSIPTLKRTA</sequence>
<dbReference type="InterPro" id="IPR000618">
    <property type="entry name" value="Insect_cuticle"/>
</dbReference>